<organism evidence="5 6">
    <name type="scientific">Megasphaera hexanoica</name>
    <dbReference type="NCBI Taxonomy" id="1675036"/>
    <lineage>
        <taxon>Bacteria</taxon>
        <taxon>Bacillati</taxon>
        <taxon>Bacillota</taxon>
        <taxon>Negativicutes</taxon>
        <taxon>Veillonellales</taxon>
        <taxon>Veillonellaceae</taxon>
        <taxon>Megasphaera</taxon>
    </lineage>
</organism>
<comment type="similarity">
    <text evidence="2">Belongs to the transketolase family.</text>
</comment>
<dbReference type="CDD" id="cd02012">
    <property type="entry name" value="TPP_TK"/>
    <property type="match status" value="1"/>
</dbReference>
<proteinExistence type="inferred from homology"/>
<dbReference type="Pfam" id="PF00456">
    <property type="entry name" value="Transketolase_N"/>
    <property type="match status" value="1"/>
</dbReference>
<dbReference type="AlphaFoldDB" id="A0A848BQ23"/>
<evidence type="ECO:0000313" key="5">
    <source>
        <dbReference type="EMBL" id="NME27375.1"/>
    </source>
</evidence>
<gene>
    <name evidence="5" type="ORF">HF872_01840</name>
</gene>
<comment type="caution">
    <text evidence="5">The sequence shown here is derived from an EMBL/GenBank/DDBJ whole genome shotgun (WGS) entry which is preliminary data.</text>
</comment>
<accession>A0A848BQ23</accession>
<evidence type="ECO:0000259" key="4">
    <source>
        <dbReference type="Pfam" id="PF00456"/>
    </source>
</evidence>
<dbReference type="InterPro" id="IPR029061">
    <property type="entry name" value="THDP-binding"/>
</dbReference>
<evidence type="ECO:0000313" key="6">
    <source>
        <dbReference type="Proteomes" id="UP000591071"/>
    </source>
</evidence>
<dbReference type="RefSeq" id="WP_170087116.1">
    <property type="nucleotide sequence ID" value="NZ_JABAFG010000002.1"/>
</dbReference>
<evidence type="ECO:0000256" key="2">
    <source>
        <dbReference type="ARBA" id="ARBA00007131"/>
    </source>
</evidence>
<dbReference type="PANTHER" id="PTHR47514">
    <property type="entry name" value="TRANSKETOLASE N-TERMINAL SECTION-RELATED"/>
    <property type="match status" value="1"/>
</dbReference>
<evidence type="ECO:0000256" key="1">
    <source>
        <dbReference type="ARBA" id="ARBA00001964"/>
    </source>
</evidence>
<evidence type="ECO:0000256" key="3">
    <source>
        <dbReference type="ARBA" id="ARBA00023052"/>
    </source>
</evidence>
<dbReference type="Proteomes" id="UP000591071">
    <property type="component" value="Unassembled WGS sequence"/>
</dbReference>
<keyword evidence="3" id="KW-0786">Thiamine pyrophosphate</keyword>
<reference evidence="5 6" key="1">
    <citation type="submission" date="2020-04" db="EMBL/GenBank/DDBJ databases">
        <authorList>
            <person name="Hitch T.C.A."/>
            <person name="Wylensek D."/>
            <person name="Clavel T."/>
        </authorList>
    </citation>
    <scope>NUCLEOTIDE SEQUENCE [LARGE SCALE GENOMIC DNA]</scope>
    <source>
        <strain evidence="5 6">Oil-RF-744-FAT-WT-6-1</strain>
    </source>
</reference>
<dbReference type="InterPro" id="IPR005474">
    <property type="entry name" value="Transketolase_N"/>
</dbReference>
<dbReference type="Gene3D" id="3.40.50.970">
    <property type="match status" value="1"/>
</dbReference>
<name>A0A848BQ23_9FIRM</name>
<dbReference type="EMBL" id="JABAFG010000002">
    <property type="protein sequence ID" value="NME27375.1"/>
    <property type="molecule type" value="Genomic_DNA"/>
</dbReference>
<dbReference type="SUPFAM" id="SSF52518">
    <property type="entry name" value="Thiamin diphosphate-binding fold (THDP-binding)"/>
    <property type="match status" value="1"/>
</dbReference>
<protein>
    <submittedName>
        <fullName evidence="5">Transketolase</fullName>
    </submittedName>
</protein>
<sequence>MTNEELARRSTAVREYVVKMLAAAGAGHPGGSLSIVEILQVLYGEYMHVRPGEPHWPGRDRLILSKGHAAPALYATLMMHGFFPEDELWNLRKCGAMLQGVPDMNRTPGIDMSTGSLGQGLSAGNGMALGARLDHADWRTYVICGDGEIEEGIIWEAAMTSAHFKLDNLTLIIDHNKLQLSGASEEVMNIMPIADKFRDFHWHTITINGHNFDEIRAALKEEEETKGMPTAIIAETIKGKGVDFMENKAAWHNKTLDAAETKKALEELEGES</sequence>
<feature type="domain" description="Transketolase N-terminal" evidence="4">
    <location>
        <begin position="11"/>
        <end position="266"/>
    </location>
</feature>
<comment type="cofactor">
    <cofactor evidence="1">
        <name>thiamine diphosphate</name>
        <dbReference type="ChEBI" id="CHEBI:58937"/>
    </cofactor>
</comment>
<dbReference type="PANTHER" id="PTHR47514:SF1">
    <property type="entry name" value="TRANSKETOLASE N-TERMINAL SECTION-RELATED"/>
    <property type="match status" value="1"/>
</dbReference>